<dbReference type="EMBL" id="PDUG01000006">
    <property type="protein sequence ID" value="PIC16052.1"/>
    <property type="molecule type" value="Genomic_DNA"/>
</dbReference>
<name>A0A2G5SM96_9PELO</name>
<accession>A0A2G5SM96</accession>
<comment type="caution">
    <text evidence="1">The sequence shown here is derived from an EMBL/GenBank/DDBJ whole genome shotgun (WGS) entry which is preliminary data.</text>
</comment>
<proteinExistence type="predicted"/>
<organism evidence="1 2">
    <name type="scientific">Caenorhabditis nigoni</name>
    <dbReference type="NCBI Taxonomy" id="1611254"/>
    <lineage>
        <taxon>Eukaryota</taxon>
        <taxon>Metazoa</taxon>
        <taxon>Ecdysozoa</taxon>
        <taxon>Nematoda</taxon>
        <taxon>Chromadorea</taxon>
        <taxon>Rhabditida</taxon>
        <taxon>Rhabditina</taxon>
        <taxon>Rhabditomorpha</taxon>
        <taxon>Rhabditoidea</taxon>
        <taxon>Rhabditidae</taxon>
        <taxon>Peloderinae</taxon>
        <taxon>Caenorhabditis</taxon>
    </lineage>
</organism>
<evidence type="ECO:0000313" key="2">
    <source>
        <dbReference type="Proteomes" id="UP000230233"/>
    </source>
</evidence>
<sequence length="95" mass="11101">MSTNLRVPMLFFRVYWPIVIQAKNLRNNVDVTTICQQSLHHLTVIQFPHALVKDYTLMLVSSLSFTTAFKHEPPQLCHFQLKLHTNIMSHELRGN</sequence>
<dbReference type="Proteomes" id="UP000230233">
    <property type="component" value="Chromosome X"/>
</dbReference>
<evidence type="ECO:0000313" key="1">
    <source>
        <dbReference type="EMBL" id="PIC16052.1"/>
    </source>
</evidence>
<dbReference type="OrthoDB" id="10362078at2759"/>
<keyword evidence="2" id="KW-1185">Reference proteome</keyword>
<dbReference type="AlphaFoldDB" id="A0A2G5SM96"/>
<protein>
    <submittedName>
        <fullName evidence="1">Uncharacterized protein</fullName>
    </submittedName>
</protein>
<reference evidence="2" key="1">
    <citation type="submission" date="2017-10" db="EMBL/GenBank/DDBJ databases">
        <title>Rapid genome shrinkage in a self-fertile nematode reveals novel sperm competition proteins.</title>
        <authorList>
            <person name="Yin D."/>
            <person name="Schwarz E.M."/>
            <person name="Thomas C.G."/>
            <person name="Felde R.L."/>
            <person name="Korf I.F."/>
            <person name="Cutter A.D."/>
            <person name="Schartner C.M."/>
            <person name="Ralston E.J."/>
            <person name="Meyer B.J."/>
            <person name="Haag E.S."/>
        </authorList>
    </citation>
    <scope>NUCLEOTIDE SEQUENCE [LARGE SCALE GENOMIC DNA]</scope>
    <source>
        <strain evidence="2">JU1422</strain>
    </source>
</reference>
<gene>
    <name evidence="1" type="primary">Cnig_chr_X.g22798</name>
    <name evidence="1" type="ORF">B9Z55_022798</name>
</gene>